<keyword evidence="1" id="KW-1133">Transmembrane helix</keyword>
<sequence length="152" mass="16650">MFNKVLVGLRSHPELIILGLMVMIIAMLIIPLPTYLIDFLIGLNLTLAILVFLGSFYVDRILSFSSFPSILLITTLFRLALAISTSRLILLEADAGEIITSFGEFVIGDSLVVGFVIFSIVTIVQFIVITKGSERVAEVAAAFRLTVCQVNK</sequence>
<feature type="transmembrane region" description="Helical" evidence="1">
    <location>
        <begin position="12"/>
        <end position="30"/>
    </location>
</feature>
<evidence type="ECO:0000313" key="3">
    <source>
        <dbReference type="Proteomes" id="UP000250385"/>
    </source>
</evidence>
<gene>
    <name evidence="2" type="primary">invA_2</name>
    <name evidence="2" type="ORF">NCTC10279_01622</name>
</gene>
<feature type="transmembrane region" description="Helical" evidence="1">
    <location>
        <begin position="70"/>
        <end position="90"/>
    </location>
</feature>
<organism evidence="2 3">
    <name type="scientific">Escherichia coli</name>
    <dbReference type="NCBI Taxonomy" id="562"/>
    <lineage>
        <taxon>Bacteria</taxon>
        <taxon>Pseudomonadati</taxon>
        <taxon>Pseudomonadota</taxon>
        <taxon>Gammaproteobacteria</taxon>
        <taxon>Enterobacterales</taxon>
        <taxon>Enterobacteriaceae</taxon>
        <taxon>Escherichia</taxon>
    </lineage>
</organism>
<comment type="caution">
    <text evidence="2">The sequence shown here is derived from an EMBL/GenBank/DDBJ whole genome shotgun (WGS) entry which is preliminary data.</text>
</comment>
<dbReference type="GO" id="GO:0009306">
    <property type="term" value="P:protein secretion"/>
    <property type="evidence" value="ECO:0007669"/>
    <property type="project" value="InterPro"/>
</dbReference>
<keyword evidence="1" id="KW-0472">Membrane</keyword>
<dbReference type="EMBL" id="UASG01000009">
    <property type="protein sequence ID" value="SPX29378.1"/>
    <property type="molecule type" value="Genomic_DNA"/>
</dbReference>
<proteinExistence type="predicted"/>
<dbReference type="Proteomes" id="UP000250385">
    <property type="component" value="Unassembled WGS sequence"/>
</dbReference>
<dbReference type="PRINTS" id="PR00949">
    <property type="entry name" value="TYPE3IMAPROT"/>
</dbReference>
<evidence type="ECO:0000313" key="2">
    <source>
        <dbReference type="EMBL" id="SPX29378.1"/>
    </source>
</evidence>
<dbReference type="InterPro" id="IPR001712">
    <property type="entry name" value="T3SS_FHIPEP"/>
</dbReference>
<evidence type="ECO:0000256" key="1">
    <source>
        <dbReference type="SAM" id="Phobius"/>
    </source>
</evidence>
<dbReference type="GO" id="GO:0005886">
    <property type="term" value="C:plasma membrane"/>
    <property type="evidence" value="ECO:0007669"/>
    <property type="project" value="TreeGrafter"/>
</dbReference>
<dbReference type="PANTHER" id="PTHR30161">
    <property type="entry name" value="FLAGELLAR EXPORT PROTEIN, MEMBRANE FLHA SUBUNIT-RELATED"/>
    <property type="match status" value="1"/>
</dbReference>
<dbReference type="AlphaFoldDB" id="A0AB38EVM4"/>
<keyword evidence="1" id="KW-0812">Transmembrane</keyword>
<reference evidence="2 3" key="1">
    <citation type="submission" date="2018-06" db="EMBL/GenBank/DDBJ databases">
        <authorList>
            <consortium name="Pathogen Informatics"/>
            <person name="Doyle S."/>
        </authorList>
    </citation>
    <scope>NUCLEOTIDE SEQUENCE [LARGE SCALE GENOMIC DNA]</scope>
    <source>
        <strain evidence="2 3">NCTC10279</strain>
    </source>
</reference>
<dbReference type="Pfam" id="PF00771">
    <property type="entry name" value="FHIPEP"/>
    <property type="match status" value="1"/>
</dbReference>
<dbReference type="PANTHER" id="PTHR30161:SF2">
    <property type="entry name" value="INVASION PROTEIN INVA"/>
    <property type="match status" value="1"/>
</dbReference>
<protein>
    <submittedName>
        <fullName evidence="2">Type III secretion system protein</fullName>
    </submittedName>
</protein>
<feature type="transmembrane region" description="Helical" evidence="1">
    <location>
        <begin position="110"/>
        <end position="129"/>
    </location>
</feature>
<name>A0AB38EVM4_ECOLX</name>
<accession>A0AB38EVM4</accession>
<feature type="transmembrane region" description="Helical" evidence="1">
    <location>
        <begin position="36"/>
        <end position="58"/>
    </location>
</feature>